<keyword evidence="3" id="KW-1185">Reference proteome</keyword>
<feature type="compositionally biased region" description="Basic residues" evidence="1">
    <location>
        <begin position="78"/>
        <end position="93"/>
    </location>
</feature>
<reference evidence="3" key="1">
    <citation type="journal article" date="2011" name="Proc. Natl. Acad. Sci. U.S.A.">
        <title>Obligate biotrophy features unraveled by the genomic analysis of rust fungi.</title>
        <authorList>
            <person name="Duplessis S."/>
            <person name="Cuomo C.A."/>
            <person name="Lin Y.-C."/>
            <person name="Aerts A."/>
            <person name="Tisserant E."/>
            <person name="Veneault-Fourrey C."/>
            <person name="Joly D.L."/>
            <person name="Hacquard S."/>
            <person name="Amselem J."/>
            <person name="Cantarel B.L."/>
            <person name="Chiu R."/>
            <person name="Coutinho P.M."/>
            <person name="Feau N."/>
            <person name="Field M."/>
            <person name="Frey P."/>
            <person name="Gelhaye E."/>
            <person name="Goldberg J."/>
            <person name="Grabherr M.G."/>
            <person name="Kodira C.D."/>
            <person name="Kohler A."/>
            <person name="Kuees U."/>
            <person name="Lindquist E.A."/>
            <person name="Lucas S.M."/>
            <person name="Mago R."/>
            <person name="Mauceli E."/>
            <person name="Morin E."/>
            <person name="Murat C."/>
            <person name="Pangilinan J.L."/>
            <person name="Park R."/>
            <person name="Pearson M."/>
            <person name="Quesneville H."/>
            <person name="Rouhier N."/>
            <person name="Sakthikumar S."/>
            <person name="Salamov A.A."/>
            <person name="Schmutz J."/>
            <person name="Selles B."/>
            <person name="Shapiro H."/>
            <person name="Tanguay P."/>
            <person name="Tuskan G.A."/>
            <person name="Henrissat B."/>
            <person name="Van de Peer Y."/>
            <person name="Rouze P."/>
            <person name="Ellis J.G."/>
            <person name="Dodds P.N."/>
            <person name="Schein J.E."/>
            <person name="Zhong S."/>
            <person name="Hamelin R.C."/>
            <person name="Grigoriev I.V."/>
            <person name="Szabo L.J."/>
            <person name="Martin F."/>
        </authorList>
    </citation>
    <scope>NUCLEOTIDE SEQUENCE [LARGE SCALE GENOMIC DNA]</scope>
    <source>
        <strain evidence="3">98AG31 / pathotype 3-4-7</strain>
    </source>
</reference>
<proteinExistence type="predicted"/>
<feature type="compositionally biased region" description="Basic and acidic residues" evidence="1">
    <location>
        <begin position="163"/>
        <end position="197"/>
    </location>
</feature>
<dbReference type="Proteomes" id="UP000001072">
    <property type="component" value="Unassembled WGS sequence"/>
</dbReference>
<dbReference type="EMBL" id="GL883093">
    <property type="protein sequence ID" value="EGG11002.1"/>
    <property type="molecule type" value="Genomic_DNA"/>
</dbReference>
<dbReference type="GeneID" id="18921796"/>
<name>F4R9L8_MELLP</name>
<accession>F4R9L8</accession>
<feature type="compositionally biased region" description="Basic and acidic residues" evidence="1">
    <location>
        <begin position="38"/>
        <end position="61"/>
    </location>
</feature>
<dbReference type="HOGENOM" id="CLU_698454_0_0_1"/>
<feature type="compositionally biased region" description="Gly residues" evidence="1">
    <location>
        <begin position="328"/>
        <end position="337"/>
    </location>
</feature>
<feature type="compositionally biased region" description="Basic residues" evidence="1">
    <location>
        <begin position="198"/>
        <end position="211"/>
    </location>
</feature>
<dbReference type="AlphaFoldDB" id="F4R9L8"/>
<organism evidence="3">
    <name type="scientific">Melampsora larici-populina (strain 98AG31 / pathotype 3-4-7)</name>
    <name type="common">Poplar leaf rust fungus</name>
    <dbReference type="NCBI Taxonomy" id="747676"/>
    <lineage>
        <taxon>Eukaryota</taxon>
        <taxon>Fungi</taxon>
        <taxon>Dikarya</taxon>
        <taxon>Basidiomycota</taxon>
        <taxon>Pucciniomycotina</taxon>
        <taxon>Pucciniomycetes</taxon>
        <taxon>Pucciniales</taxon>
        <taxon>Melampsoraceae</taxon>
        <taxon>Melampsora</taxon>
    </lineage>
</organism>
<feature type="region of interest" description="Disordered" evidence="1">
    <location>
        <begin position="1"/>
        <end position="266"/>
    </location>
</feature>
<feature type="compositionally biased region" description="Basic and acidic residues" evidence="1">
    <location>
        <begin position="220"/>
        <end position="240"/>
    </location>
</feature>
<evidence type="ECO:0000313" key="2">
    <source>
        <dbReference type="EMBL" id="EGG11002.1"/>
    </source>
</evidence>
<dbReference type="RefSeq" id="XP_007405604.1">
    <property type="nucleotide sequence ID" value="XM_007405542.1"/>
</dbReference>
<feature type="compositionally biased region" description="Polar residues" evidence="1">
    <location>
        <begin position="367"/>
        <end position="377"/>
    </location>
</feature>
<feature type="region of interest" description="Disordered" evidence="1">
    <location>
        <begin position="322"/>
        <end position="395"/>
    </location>
</feature>
<gene>
    <name evidence="2" type="ORF">MELLADRAFT_102854</name>
</gene>
<dbReference type="KEGG" id="mlr:MELLADRAFT_102854"/>
<evidence type="ECO:0000313" key="3">
    <source>
        <dbReference type="Proteomes" id="UP000001072"/>
    </source>
</evidence>
<protein>
    <submittedName>
        <fullName evidence="2">Uncharacterized protein</fullName>
    </submittedName>
</protein>
<dbReference type="InParanoid" id="F4R9L8"/>
<sequence length="395" mass="44249">MESRAPGGSQLTPKERENKKPTQSGEMEKEDVETQEGVGEKSQEAEGMVEDRKEGSNEGGKESSSSEELTKEDIQKAIQKKNKKKNRGRGKGKEKKEGSSEESGSENGWLGEIAKDYGRLVEKDQRPIDAQAKKKERRGMLDGRPLLDRLAEVIEFGNEEDFIELRREMKSKKNEEREEEGREKGGRKEEEDREKRKGSSSKKKRTRRGKRGGSSSSSSEDEKPDSTKEKKVSKRSKLEDSSSGESSDSESDSSRAGRTKKERPIVFSFKPVAAYDLPDLPPQWEKNFRRMKYYVPLSVFTASYIDEYKSTSKSNLGRLNAEEKGGWKGRGQRGGNRGHYVKPETSMPFKPQGQFQKRGAGKDWVTLGQQHASNQASGSGKGGRKYGKGEGKADC</sequence>
<dbReference type="VEuPathDB" id="FungiDB:MELLADRAFT_102854"/>
<feature type="compositionally biased region" description="Basic and acidic residues" evidence="1">
    <location>
        <begin position="113"/>
        <end position="152"/>
    </location>
</feature>
<evidence type="ECO:0000256" key="1">
    <source>
        <dbReference type="SAM" id="MobiDB-lite"/>
    </source>
</evidence>